<evidence type="ECO:0000313" key="4">
    <source>
        <dbReference type="Proteomes" id="UP000199441"/>
    </source>
</evidence>
<dbReference type="Gene3D" id="3.40.30.10">
    <property type="entry name" value="Glutaredoxin"/>
    <property type="match status" value="1"/>
</dbReference>
<dbReference type="SFLD" id="SFLDS00019">
    <property type="entry name" value="Glutathione_Transferase_(cytos"/>
    <property type="match status" value="1"/>
</dbReference>
<dbReference type="SFLD" id="SFLDG00358">
    <property type="entry name" value="Main_(cytGST)"/>
    <property type="match status" value="1"/>
</dbReference>
<dbReference type="Gene3D" id="1.20.1050.10">
    <property type="match status" value="1"/>
</dbReference>
<dbReference type="InterPro" id="IPR004045">
    <property type="entry name" value="Glutathione_S-Trfase_N"/>
</dbReference>
<dbReference type="InterPro" id="IPR004046">
    <property type="entry name" value="GST_C"/>
</dbReference>
<gene>
    <name evidence="3" type="ORF">SAMN04488001_3318</name>
</gene>
<protein>
    <submittedName>
        <fullName evidence="3">Glutathione S-transferase</fullName>
    </submittedName>
</protein>
<dbReference type="PANTHER" id="PTHR44051">
    <property type="entry name" value="GLUTATHIONE S-TRANSFERASE-RELATED"/>
    <property type="match status" value="1"/>
</dbReference>
<dbReference type="STRING" id="670155.SAMN04488001_3318"/>
<dbReference type="CDD" id="cd03046">
    <property type="entry name" value="GST_N_GTT1_like"/>
    <property type="match status" value="1"/>
</dbReference>
<dbReference type="OrthoDB" id="9810080at2"/>
<dbReference type="InterPro" id="IPR010987">
    <property type="entry name" value="Glutathione-S-Trfase_C-like"/>
</dbReference>
<dbReference type="AlphaFoldDB" id="A0A1H3C2N5"/>
<proteinExistence type="predicted"/>
<sequence length="195" mass="21345">MYTLIGANQTRALRVKWALEELGVPYTQLPAAPRSAEAREHAPSGKVPVLIVDGATLTDSTAIITYLADHHNALTLKAGTLGRARQDGFTNMVLDEFDAALWTAARHSFVLPEDKRVPDVKPSLRWEFARSEELLVSQMGDGPFLMGAEFTIADIVLCHCLDWAVKAGFGVSQPRLAEYHAAMRARPAHIAARAE</sequence>
<dbReference type="PROSITE" id="PS50404">
    <property type="entry name" value="GST_NTER"/>
    <property type="match status" value="1"/>
</dbReference>
<dbReference type="SUPFAM" id="SSF47616">
    <property type="entry name" value="GST C-terminal domain-like"/>
    <property type="match status" value="1"/>
</dbReference>
<evidence type="ECO:0000313" key="3">
    <source>
        <dbReference type="EMBL" id="SDX48443.1"/>
    </source>
</evidence>
<reference evidence="4" key="1">
    <citation type="submission" date="2016-10" db="EMBL/GenBank/DDBJ databases">
        <authorList>
            <person name="Varghese N."/>
            <person name="Submissions S."/>
        </authorList>
    </citation>
    <scope>NUCLEOTIDE SEQUENCE [LARGE SCALE GENOMIC DNA]</scope>
    <source>
        <strain evidence="4">DSM 26922</strain>
    </source>
</reference>
<dbReference type="GO" id="GO:0016740">
    <property type="term" value="F:transferase activity"/>
    <property type="evidence" value="ECO:0007669"/>
    <property type="project" value="UniProtKB-KW"/>
</dbReference>
<dbReference type="Pfam" id="PF13409">
    <property type="entry name" value="GST_N_2"/>
    <property type="match status" value="1"/>
</dbReference>
<organism evidence="3 4">
    <name type="scientific">Litoreibacter albidus</name>
    <dbReference type="NCBI Taxonomy" id="670155"/>
    <lineage>
        <taxon>Bacteria</taxon>
        <taxon>Pseudomonadati</taxon>
        <taxon>Pseudomonadota</taxon>
        <taxon>Alphaproteobacteria</taxon>
        <taxon>Rhodobacterales</taxon>
        <taxon>Roseobacteraceae</taxon>
        <taxon>Litoreibacter</taxon>
    </lineage>
</organism>
<feature type="domain" description="GST C-terminal" evidence="2">
    <location>
        <begin position="79"/>
        <end position="195"/>
    </location>
</feature>
<dbReference type="SUPFAM" id="SSF52833">
    <property type="entry name" value="Thioredoxin-like"/>
    <property type="match status" value="1"/>
</dbReference>
<dbReference type="Proteomes" id="UP000199441">
    <property type="component" value="Unassembled WGS sequence"/>
</dbReference>
<dbReference type="RefSeq" id="WP_089948035.1">
    <property type="nucleotide sequence ID" value="NZ_FNOI01000008.1"/>
</dbReference>
<dbReference type="EMBL" id="FNOI01000008">
    <property type="protein sequence ID" value="SDX48443.1"/>
    <property type="molecule type" value="Genomic_DNA"/>
</dbReference>
<name>A0A1H3C2N5_9RHOB</name>
<dbReference type="InterPro" id="IPR036249">
    <property type="entry name" value="Thioredoxin-like_sf"/>
</dbReference>
<dbReference type="Pfam" id="PF14497">
    <property type="entry name" value="GST_C_3"/>
    <property type="match status" value="1"/>
</dbReference>
<dbReference type="InterPro" id="IPR036282">
    <property type="entry name" value="Glutathione-S-Trfase_C_sf"/>
</dbReference>
<dbReference type="PANTHER" id="PTHR44051:SF8">
    <property type="entry name" value="GLUTATHIONE S-TRANSFERASE GSTA"/>
    <property type="match status" value="1"/>
</dbReference>
<dbReference type="InterPro" id="IPR040079">
    <property type="entry name" value="Glutathione_S-Trfase"/>
</dbReference>
<accession>A0A1H3C2N5</accession>
<dbReference type="PROSITE" id="PS50405">
    <property type="entry name" value="GST_CTER"/>
    <property type="match status" value="1"/>
</dbReference>
<keyword evidence="3" id="KW-0808">Transferase</keyword>
<keyword evidence="4" id="KW-1185">Reference proteome</keyword>
<feature type="domain" description="GST N-terminal" evidence="1">
    <location>
        <begin position="1"/>
        <end position="75"/>
    </location>
</feature>
<evidence type="ECO:0000259" key="2">
    <source>
        <dbReference type="PROSITE" id="PS50405"/>
    </source>
</evidence>
<evidence type="ECO:0000259" key="1">
    <source>
        <dbReference type="PROSITE" id="PS50404"/>
    </source>
</evidence>